<evidence type="ECO:0000313" key="5">
    <source>
        <dbReference type="EMBL" id="RMB08760.1"/>
    </source>
</evidence>
<accession>A0A3M0CK75</accession>
<dbReference type="Pfam" id="PF13377">
    <property type="entry name" value="Peripla_BP_3"/>
    <property type="match status" value="1"/>
</dbReference>
<dbReference type="GO" id="GO:0000976">
    <property type="term" value="F:transcription cis-regulatory region binding"/>
    <property type="evidence" value="ECO:0007669"/>
    <property type="project" value="TreeGrafter"/>
</dbReference>
<dbReference type="EMBL" id="REFR01000010">
    <property type="protein sequence ID" value="RMB08760.1"/>
    <property type="molecule type" value="Genomic_DNA"/>
</dbReference>
<dbReference type="SUPFAM" id="SSF47413">
    <property type="entry name" value="lambda repressor-like DNA-binding domains"/>
    <property type="match status" value="1"/>
</dbReference>
<dbReference type="InParanoid" id="A0A3M0CK75"/>
<evidence type="ECO:0000256" key="1">
    <source>
        <dbReference type="ARBA" id="ARBA00023015"/>
    </source>
</evidence>
<dbReference type="AlphaFoldDB" id="A0A3M0CK75"/>
<protein>
    <submittedName>
        <fullName evidence="5">LacI family transcriptional regulator</fullName>
    </submittedName>
</protein>
<evidence type="ECO:0000259" key="4">
    <source>
        <dbReference type="PROSITE" id="PS50932"/>
    </source>
</evidence>
<dbReference type="Pfam" id="PF00356">
    <property type="entry name" value="LacI"/>
    <property type="match status" value="1"/>
</dbReference>
<dbReference type="InterPro" id="IPR000843">
    <property type="entry name" value="HTH_LacI"/>
</dbReference>
<dbReference type="Proteomes" id="UP000271227">
    <property type="component" value="Unassembled WGS sequence"/>
</dbReference>
<keyword evidence="3" id="KW-0804">Transcription</keyword>
<dbReference type="SUPFAM" id="SSF53822">
    <property type="entry name" value="Periplasmic binding protein-like I"/>
    <property type="match status" value="1"/>
</dbReference>
<sequence length="352" mass="37289">MADIARMAGVSVSTVSRALSGGASVAAITRIRILQVAEATGYNVNESARNLRHRRTSAVEVIIPAEPETRRVLHDPVIADMLDSIADALSKRHHDLLLSKTPPWSTEIPYNSIISGRADGIILIGQGPWRRDIRDFARQHNAVAVWGGHFPEDDYTVVGSDNVEGGRLATAHLIARGRRRIVFFGDPDHPEEGLRLAGCRQALGEAGLSLPETHVIRTASDGPPSEDTGGQLHAAADQLARGCLTRGHLTRGRAARSGPDFDGVVAASDMAALAVLAALGTAGLSVPDDVAVTGYGDVAAARTAQPPLTTIDQHIREGGRRLVQTVLDMAAGITPSATHHILPPDLIVRQST</sequence>
<dbReference type="CDD" id="cd01392">
    <property type="entry name" value="HTH_LacI"/>
    <property type="match status" value="1"/>
</dbReference>
<keyword evidence="2" id="KW-0238">DNA-binding</keyword>
<proteinExistence type="predicted"/>
<comment type="caution">
    <text evidence="5">The sequence shown here is derived from an EMBL/GenBank/DDBJ whole genome shotgun (WGS) entry which is preliminary data.</text>
</comment>
<keyword evidence="1" id="KW-0805">Transcription regulation</keyword>
<dbReference type="RefSeq" id="WP_121938094.1">
    <property type="nucleotide sequence ID" value="NZ_REFR01000010.1"/>
</dbReference>
<dbReference type="PROSITE" id="PS50932">
    <property type="entry name" value="HTH_LACI_2"/>
    <property type="match status" value="1"/>
</dbReference>
<dbReference type="PROSITE" id="PS00356">
    <property type="entry name" value="HTH_LACI_1"/>
    <property type="match status" value="1"/>
</dbReference>
<dbReference type="Gene3D" id="1.10.260.40">
    <property type="entry name" value="lambda repressor-like DNA-binding domains"/>
    <property type="match status" value="1"/>
</dbReference>
<dbReference type="OrthoDB" id="8433438at2"/>
<evidence type="ECO:0000256" key="2">
    <source>
        <dbReference type="ARBA" id="ARBA00023125"/>
    </source>
</evidence>
<organism evidence="5 6">
    <name type="scientific">Eilatimonas milleporae</name>
    <dbReference type="NCBI Taxonomy" id="911205"/>
    <lineage>
        <taxon>Bacteria</taxon>
        <taxon>Pseudomonadati</taxon>
        <taxon>Pseudomonadota</taxon>
        <taxon>Alphaproteobacteria</taxon>
        <taxon>Kordiimonadales</taxon>
        <taxon>Kordiimonadaceae</taxon>
        <taxon>Eilatimonas</taxon>
    </lineage>
</organism>
<reference evidence="5 6" key="1">
    <citation type="submission" date="2018-10" db="EMBL/GenBank/DDBJ databases">
        <title>Genomic Encyclopedia of Archaeal and Bacterial Type Strains, Phase II (KMG-II): from individual species to whole genera.</title>
        <authorList>
            <person name="Goeker M."/>
        </authorList>
    </citation>
    <scope>NUCLEOTIDE SEQUENCE [LARGE SCALE GENOMIC DNA]</scope>
    <source>
        <strain evidence="5 6">DSM 25217</strain>
    </source>
</reference>
<evidence type="ECO:0000313" key="6">
    <source>
        <dbReference type="Proteomes" id="UP000271227"/>
    </source>
</evidence>
<feature type="domain" description="HTH lacI-type" evidence="4">
    <location>
        <begin position="1"/>
        <end position="53"/>
    </location>
</feature>
<name>A0A3M0CK75_9PROT</name>
<dbReference type="InterPro" id="IPR010982">
    <property type="entry name" value="Lambda_DNA-bd_dom_sf"/>
</dbReference>
<dbReference type="InterPro" id="IPR046335">
    <property type="entry name" value="LacI/GalR-like_sensor"/>
</dbReference>
<dbReference type="PANTHER" id="PTHR30146">
    <property type="entry name" value="LACI-RELATED TRANSCRIPTIONAL REPRESSOR"/>
    <property type="match status" value="1"/>
</dbReference>
<dbReference type="PANTHER" id="PTHR30146:SF120">
    <property type="entry name" value="ALANINE RACEMASE"/>
    <property type="match status" value="1"/>
</dbReference>
<dbReference type="InterPro" id="IPR028082">
    <property type="entry name" value="Peripla_BP_I"/>
</dbReference>
<dbReference type="Gene3D" id="3.40.50.2300">
    <property type="match status" value="2"/>
</dbReference>
<dbReference type="SMART" id="SM00354">
    <property type="entry name" value="HTH_LACI"/>
    <property type="match status" value="1"/>
</dbReference>
<gene>
    <name evidence="5" type="ORF">BXY39_1400</name>
</gene>
<dbReference type="GO" id="GO:0003700">
    <property type="term" value="F:DNA-binding transcription factor activity"/>
    <property type="evidence" value="ECO:0007669"/>
    <property type="project" value="TreeGrafter"/>
</dbReference>
<evidence type="ECO:0000256" key="3">
    <source>
        <dbReference type="ARBA" id="ARBA00023163"/>
    </source>
</evidence>
<keyword evidence="6" id="KW-1185">Reference proteome</keyword>